<dbReference type="Proteomes" id="UP000027238">
    <property type="component" value="Unassembled WGS sequence"/>
</dbReference>
<dbReference type="EMBL" id="JMSE01000131">
    <property type="protein sequence ID" value="KDN71720.1"/>
    <property type="molecule type" value="Genomic_DNA"/>
</dbReference>
<dbReference type="eggNOG" id="ENOG502R9X9">
    <property type="taxonomic scope" value="Eukaryota"/>
</dbReference>
<accession>A0A066Y0L1</accession>
<reference evidence="2" key="1">
    <citation type="journal article" date="2014" name="Genome Announc.">
        <title>Draft genome sequence of Colletotrichum sublineola, a destructive pathogen of cultivated sorghum.</title>
        <authorList>
            <person name="Baroncelli R."/>
            <person name="Sanz-Martin J.M."/>
            <person name="Rech G.E."/>
            <person name="Sukno S.A."/>
            <person name="Thon M.R."/>
        </authorList>
    </citation>
    <scope>NUCLEOTIDE SEQUENCE [LARGE SCALE GENOMIC DNA]</scope>
    <source>
        <strain evidence="2">TX430BB</strain>
    </source>
</reference>
<sequence>MFRARRMVSVTESEERLMSELLGDSRDRPIRRILDNRASRLIYALDKADEHQIRELCTADVTLINGVLGPEYIYKGVDDIVRCCKFKKSVTCIIITIVDRGRITCPAEVFREKHPSGYTQQRRAMILDIDEACKVRRIEMRPLGEIKHCDGDMDLAAESVEEIDVDNGL</sequence>
<dbReference type="OrthoDB" id="4828938at2759"/>
<name>A0A066Y0L1_COLSU</name>
<dbReference type="AlphaFoldDB" id="A0A066Y0L1"/>
<protein>
    <recommendedName>
        <fullName evidence="3">SnoaL-like domain-containing protein</fullName>
    </recommendedName>
</protein>
<proteinExistence type="predicted"/>
<comment type="caution">
    <text evidence="1">The sequence shown here is derived from an EMBL/GenBank/DDBJ whole genome shotgun (WGS) entry which is preliminary data.</text>
</comment>
<evidence type="ECO:0008006" key="3">
    <source>
        <dbReference type="Google" id="ProtNLM"/>
    </source>
</evidence>
<gene>
    <name evidence="1" type="ORF">CSUB01_11071</name>
</gene>
<evidence type="ECO:0000313" key="2">
    <source>
        <dbReference type="Proteomes" id="UP000027238"/>
    </source>
</evidence>
<dbReference type="OMA" id="ACKVRRI"/>
<keyword evidence="2" id="KW-1185">Reference proteome</keyword>
<evidence type="ECO:0000313" key="1">
    <source>
        <dbReference type="EMBL" id="KDN71720.1"/>
    </source>
</evidence>
<organism evidence="1 2">
    <name type="scientific">Colletotrichum sublineola</name>
    <name type="common">Sorghum anthracnose fungus</name>
    <dbReference type="NCBI Taxonomy" id="1173701"/>
    <lineage>
        <taxon>Eukaryota</taxon>
        <taxon>Fungi</taxon>
        <taxon>Dikarya</taxon>
        <taxon>Ascomycota</taxon>
        <taxon>Pezizomycotina</taxon>
        <taxon>Sordariomycetes</taxon>
        <taxon>Hypocreomycetidae</taxon>
        <taxon>Glomerellales</taxon>
        <taxon>Glomerellaceae</taxon>
        <taxon>Colletotrichum</taxon>
        <taxon>Colletotrichum graminicola species complex</taxon>
    </lineage>
</organism>
<dbReference type="HOGENOM" id="CLU_1610630_0_0_1"/>